<name>A0A068UD60_COFCA</name>
<gene>
    <name evidence="16" type="ORF">GSCOC_T00023276001</name>
</gene>
<dbReference type="GO" id="GO:0016020">
    <property type="term" value="C:membrane"/>
    <property type="evidence" value="ECO:0007669"/>
    <property type="project" value="UniProtKB-SubCell"/>
</dbReference>
<dbReference type="InterPro" id="IPR023241">
    <property type="entry name" value="FAM175_plant"/>
</dbReference>
<accession>A0A068UD60</accession>
<dbReference type="Gene3D" id="1.10.510.10">
    <property type="entry name" value="Transferase(Phosphotransferase) domain 1"/>
    <property type="match status" value="1"/>
</dbReference>
<dbReference type="GO" id="GO:0006952">
    <property type="term" value="P:defense response"/>
    <property type="evidence" value="ECO:0007669"/>
    <property type="project" value="UniProtKB-ARBA"/>
</dbReference>
<dbReference type="InterPro" id="IPR003591">
    <property type="entry name" value="Leu-rich_rpt_typical-subtyp"/>
</dbReference>
<dbReference type="FunFam" id="3.80.10.10:FF:000722">
    <property type="entry name" value="Leucine-rich repeat receptor-like protein kinase"/>
    <property type="match status" value="1"/>
</dbReference>
<evidence type="ECO:0000256" key="3">
    <source>
        <dbReference type="ARBA" id="ARBA00022614"/>
    </source>
</evidence>
<dbReference type="FunFam" id="3.80.10.10:FF:000383">
    <property type="entry name" value="Leucine-rich repeat receptor protein kinase EMS1"/>
    <property type="match status" value="1"/>
</dbReference>
<keyword evidence="11" id="KW-0675">Receptor</keyword>
<feature type="domain" description="Protein kinase" evidence="15">
    <location>
        <begin position="531"/>
        <end position="806"/>
    </location>
</feature>
<evidence type="ECO:0000256" key="8">
    <source>
        <dbReference type="ARBA" id="ARBA00022840"/>
    </source>
</evidence>
<dbReference type="SMART" id="SM00369">
    <property type="entry name" value="LRR_TYP"/>
    <property type="match status" value="6"/>
</dbReference>
<evidence type="ECO:0000259" key="15">
    <source>
        <dbReference type="PROSITE" id="PS50011"/>
    </source>
</evidence>
<dbReference type="PRINTS" id="PR00019">
    <property type="entry name" value="LEURICHRPT"/>
</dbReference>
<dbReference type="AlphaFoldDB" id="A0A068UD60"/>
<dbReference type="Pfam" id="PF00560">
    <property type="entry name" value="LRR_1"/>
    <property type="match status" value="5"/>
</dbReference>
<dbReference type="Gene3D" id="3.30.200.20">
    <property type="entry name" value="Phosphorylase Kinase, domain 1"/>
    <property type="match status" value="1"/>
</dbReference>
<dbReference type="GO" id="GO:0004672">
    <property type="term" value="F:protein kinase activity"/>
    <property type="evidence" value="ECO:0007669"/>
    <property type="project" value="InterPro"/>
</dbReference>
<evidence type="ECO:0000256" key="6">
    <source>
        <dbReference type="ARBA" id="ARBA00022737"/>
    </source>
</evidence>
<dbReference type="PRINTS" id="PR02054">
    <property type="entry name" value="FAM175PLANT"/>
</dbReference>
<evidence type="ECO:0000256" key="5">
    <source>
        <dbReference type="ARBA" id="ARBA00022729"/>
    </source>
</evidence>
<keyword evidence="2" id="KW-0597">Phosphoprotein</keyword>
<dbReference type="STRING" id="49390.A0A068UD60"/>
<evidence type="ECO:0000256" key="2">
    <source>
        <dbReference type="ARBA" id="ARBA00022553"/>
    </source>
</evidence>
<keyword evidence="3" id="KW-0433">Leucine-rich repeat</keyword>
<evidence type="ECO:0000313" key="17">
    <source>
        <dbReference type="Proteomes" id="UP000295252"/>
    </source>
</evidence>
<dbReference type="PhylomeDB" id="A0A068UD60"/>
<dbReference type="CDD" id="cd14066">
    <property type="entry name" value="STKc_IRAK"/>
    <property type="match status" value="1"/>
</dbReference>
<evidence type="ECO:0000256" key="11">
    <source>
        <dbReference type="ARBA" id="ARBA00023170"/>
    </source>
</evidence>
<dbReference type="Pfam" id="PF07714">
    <property type="entry name" value="PK_Tyr_Ser-Thr"/>
    <property type="match status" value="1"/>
</dbReference>
<evidence type="ECO:0000256" key="12">
    <source>
        <dbReference type="ARBA" id="ARBA00023180"/>
    </source>
</evidence>
<keyword evidence="6" id="KW-0677">Repeat</keyword>
<dbReference type="Proteomes" id="UP000295252">
    <property type="component" value="Chromosome VIII"/>
</dbReference>
<dbReference type="GO" id="GO:0005524">
    <property type="term" value="F:ATP binding"/>
    <property type="evidence" value="ECO:0007669"/>
    <property type="project" value="UniProtKB-KW"/>
</dbReference>
<organism evidence="16 17">
    <name type="scientific">Coffea canephora</name>
    <name type="common">Robusta coffee</name>
    <dbReference type="NCBI Taxonomy" id="49390"/>
    <lineage>
        <taxon>Eukaryota</taxon>
        <taxon>Viridiplantae</taxon>
        <taxon>Streptophyta</taxon>
        <taxon>Embryophyta</taxon>
        <taxon>Tracheophyta</taxon>
        <taxon>Spermatophyta</taxon>
        <taxon>Magnoliopsida</taxon>
        <taxon>eudicotyledons</taxon>
        <taxon>Gunneridae</taxon>
        <taxon>Pentapetalae</taxon>
        <taxon>asterids</taxon>
        <taxon>lamiids</taxon>
        <taxon>Gentianales</taxon>
        <taxon>Rubiaceae</taxon>
        <taxon>Ixoroideae</taxon>
        <taxon>Gardenieae complex</taxon>
        <taxon>Bertiereae - Coffeeae clade</taxon>
        <taxon>Coffeeae</taxon>
        <taxon>Coffea</taxon>
    </lineage>
</organism>
<dbReference type="OrthoDB" id="1890790at2759"/>
<feature type="region of interest" description="Disordered" evidence="13">
    <location>
        <begin position="417"/>
        <end position="439"/>
    </location>
</feature>
<dbReference type="SUPFAM" id="SSF56112">
    <property type="entry name" value="Protein kinase-like (PK-like)"/>
    <property type="match status" value="1"/>
</dbReference>
<dbReference type="InterPro" id="IPR011009">
    <property type="entry name" value="Kinase-like_dom_sf"/>
</dbReference>
<evidence type="ECO:0000256" key="7">
    <source>
        <dbReference type="ARBA" id="ARBA00022741"/>
    </source>
</evidence>
<comment type="subcellular location">
    <subcellularLocation>
        <location evidence="1">Membrane</location>
        <topology evidence="1">Single-pass type I membrane protein</topology>
    </subcellularLocation>
</comment>
<dbReference type="OMA" id="DISMPIP"/>
<dbReference type="InterPro" id="IPR013210">
    <property type="entry name" value="LRR_N_plant-typ"/>
</dbReference>
<evidence type="ECO:0000256" key="14">
    <source>
        <dbReference type="SAM" id="Phobius"/>
    </source>
</evidence>
<dbReference type="InterPro" id="IPR001245">
    <property type="entry name" value="Ser-Thr/Tyr_kinase_cat_dom"/>
</dbReference>
<dbReference type="InParanoid" id="A0A068UD60"/>
<dbReference type="FunFam" id="3.30.200.20:FF:000486">
    <property type="entry name" value="Leucine-rich repeat receptor-like protein kinase"/>
    <property type="match status" value="1"/>
</dbReference>
<dbReference type="Gene3D" id="3.80.10.10">
    <property type="entry name" value="Ribonuclease Inhibitor"/>
    <property type="match status" value="3"/>
</dbReference>
<dbReference type="InterPro" id="IPR001611">
    <property type="entry name" value="Leu-rich_rpt"/>
</dbReference>
<feature type="transmembrane region" description="Helical" evidence="14">
    <location>
        <begin position="448"/>
        <end position="472"/>
    </location>
</feature>
<dbReference type="InterPro" id="IPR032675">
    <property type="entry name" value="LRR_dom_sf"/>
</dbReference>
<evidence type="ECO:0000256" key="1">
    <source>
        <dbReference type="ARBA" id="ARBA00004479"/>
    </source>
</evidence>
<evidence type="ECO:0000256" key="10">
    <source>
        <dbReference type="ARBA" id="ARBA00023136"/>
    </source>
</evidence>
<keyword evidence="17" id="KW-1185">Reference proteome</keyword>
<evidence type="ECO:0000313" key="16">
    <source>
        <dbReference type="EMBL" id="CDP06426.1"/>
    </source>
</evidence>
<evidence type="ECO:0000256" key="13">
    <source>
        <dbReference type="SAM" id="MobiDB-lite"/>
    </source>
</evidence>
<proteinExistence type="predicted"/>
<keyword evidence="5" id="KW-0732">Signal</keyword>
<dbReference type="Gramene" id="CDP06426">
    <property type="protein sequence ID" value="CDP06426"/>
    <property type="gene ID" value="GSCOC_T00023276001"/>
</dbReference>
<dbReference type="PANTHER" id="PTHR48008">
    <property type="entry name" value="LEUCINE-RICH REPEAT RECEPTOR-LIKE PROTEIN KINASE IMK3-RELATED"/>
    <property type="match status" value="1"/>
</dbReference>
<dbReference type="EMBL" id="HG739106">
    <property type="protein sequence ID" value="CDP06426.1"/>
    <property type="molecule type" value="Genomic_DNA"/>
</dbReference>
<keyword evidence="10 14" id="KW-0472">Membrane</keyword>
<sequence>MILRFSFMLSWRKLMDTRVVGCPNDTRSYSSRLIPMSAWCRAEDGKREKWKKPPHWRWHHTSMLFPFLLLLFAFPLVSGKQWDGVIVTQADYQALRALKHEFVDFRGVLSSWNDSGPGACSGGWVGIKCVDGQVIAIQLPYKGLGGRISEKIGQLQALRRLSLHDNLLVGPVPTSLGFLSDLRGVYLFNNRLSGSIPPSIGNCPVLQTLDLSNNQLIGAIPHNLANSTRIYRLNLSFNAISGRIPMNVPPSLSKLSILQKLDLGHNQIFGTIPSELGSLSRLQELDLSSNSLNGSFPDSFSNLSSLVSLNLKNNFLDNQIPATLDRLQNLSVLNLSHNQFKGPIPLSIGNITSLTLLDLSENNFTGEIPTSLADLPKLASLDVSYNNLSGMVPSTLSKKFNSSSFVGNLQLCGYSSSTRCSSPPPQNLPSPSQGTSKHHHRKLSTKDIILIAAGAMLVVLLLLCCVLLCCLIRKKAASKAKNGKASVLAPTGRGTKAVPTAGTELESGGEAGGKLVHFDGPFVFTADDLLCATAEIMGKSTYGTAYKATLEDSNQVAVKRLREKITKGQKDFEIEVAELGKIRHPNILALRAYYLGPKGEKLLVYDYMLNGSLASFLHARGPETTIAWPTRMTIIVGITRGLCFLHTKENIVHGNLTSSNVLLDEQKIPKIADVGLSRLMTSAGNTNVIATAGTLGYRAPELSKLKNANSKTDVYSLGMIMLELLTGKSPSEATDGLDLPQWVASIVKEEWTNEVFDVELMRDASNIGDELLNTLKLALHCVDPSPGARPECDQILQKLEEIKPDLLMCLVNGYVEEVPVAVKISNPASCEAMDDVPIHKIQISGPALASLLLRFSSSPAAIHGLLFGHVTVSATSSLSDDATSNLDPSSADADAGTAIPLLTATVTSFLSLPSHLPLPLQPLPNPNPPSSSLLGWFSARRRTPLRPSLNDSTTTHALSSSTSLSFTPPQCSNLHTLTLPPSLFLLLTSPLQDQLVHTHQYKAFHYRISTDSFEPKSLDIVNIGPSFRSHYGSFSTNSPFPLLPCEWRCSNAMAEDDQRETLGSLKKDLNDQKELDMCAEGFEVGRLNRLMGSQAANYTAELEDLYNKMLAKLDGLSRLVENSSAKVLEQEHHNMKLRLKVAGLE</sequence>
<keyword evidence="4 14" id="KW-0812">Transmembrane</keyword>
<dbReference type="Pfam" id="PF08263">
    <property type="entry name" value="LRRNT_2"/>
    <property type="match status" value="1"/>
</dbReference>
<evidence type="ECO:0000256" key="4">
    <source>
        <dbReference type="ARBA" id="ARBA00022692"/>
    </source>
</evidence>
<dbReference type="GO" id="GO:0051707">
    <property type="term" value="P:response to other organism"/>
    <property type="evidence" value="ECO:0007669"/>
    <property type="project" value="UniProtKB-ARBA"/>
</dbReference>
<dbReference type="SUPFAM" id="SSF52058">
    <property type="entry name" value="L domain-like"/>
    <property type="match status" value="1"/>
</dbReference>
<reference evidence="17" key="1">
    <citation type="journal article" date="2014" name="Science">
        <title>The coffee genome provides insight into the convergent evolution of caffeine biosynthesis.</title>
        <authorList>
            <person name="Denoeud F."/>
            <person name="Carretero-Paulet L."/>
            <person name="Dereeper A."/>
            <person name="Droc G."/>
            <person name="Guyot R."/>
            <person name="Pietrella M."/>
            <person name="Zheng C."/>
            <person name="Alberti A."/>
            <person name="Anthony F."/>
            <person name="Aprea G."/>
            <person name="Aury J.M."/>
            <person name="Bento P."/>
            <person name="Bernard M."/>
            <person name="Bocs S."/>
            <person name="Campa C."/>
            <person name="Cenci A."/>
            <person name="Combes M.C."/>
            <person name="Crouzillat D."/>
            <person name="Da Silva C."/>
            <person name="Daddiego L."/>
            <person name="De Bellis F."/>
            <person name="Dussert S."/>
            <person name="Garsmeur O."/>
            <person name="Gayraud T."/>
            <person name="Guignon V."/>
            <person name="Jahn K."/>
            <person name="Jamilloux V."/>
            <person name="Joet T."/>
            <person name="Labadie K."/>
            <person name="Lan T."/>
            <person name="Leclercq J."/>
            <person name="Lepelley M."/>
            <person name="Leroy T."/>
            <person name="Li L.T."/>
            <person name="Librado P."/>
            <person name="Lopez L."/>
            <person name="Munoz A."/>
            <person name="Noel B."/>
            <person name="Pallavicini A."/>
            <person name="Perrotta G."/>
            <person name="Poncet V."/>
            <person name="Pot D."/>
            <person name="Priyono X."/>
            <person name="Rigoreau M."/>
            <person name="Rouard M."/>
            <person name="Rozas J."/>
            <person name="Tranchant-Dubreuil C."/>
            <person name="VanBuren R."/>
            <person name="Zhang Q."/>
            <person name="Andrade A.C."/>
            <person name="Argout X."/>
            <person name="Bertrand B."/>
            <person name="de Kochko A."/>
            <person name="Graziosi G."/>
            <person name="Henry R.J."/>
            <person name="Jayarama X."/>
            <person name="Ming R."/>
            <person name="Nagai C."/>
            <person name="Rounsley S."/>
            <person name="Sankoff D."/>
            <person name="Giuliano G."/>
            <person name="Albert V.A."/>
            <person name="Wincker P."/>
            <person name="Lashermes P."/>
        </authorList>
    </citation>
    <scope>NUCLEOTIDE SEQUENCE [LARGE SCALE GENOMIC DNA]</scope>
    <source>
        <strain evidence="17">cv. DH200-94</strain>
    </source>
</reference>
<keyword evidence="9 14" id="KW-1133">Transmembrane helix</keyword>
<protein>
    <recommendedName>
        <fullName evidence="15">Protein kinase domain-containing protein</fullName>
    </recommendedName>
</protein>
<dbReference type="FunFam" id="3.80.10.10:FF:000101">
    <property type="entry name" value="LRR receptor-like serine/threonine-protein kinase ERECTA"/>
    <property type="match status" value="1"/>
</dbReference>
<dbReference type="PRINTS" id="PR02051">
    <property type="entry name" value="PROTEINF175"/>
</dbReference>
<dbReference type="InterPro" id="IPR052451">
    <property type="entry name" value="Ser/Thr_kinase-like"/>
</dbReference>
<evidence type="ECO:0000256" key="9">
    <source>
        <dbReference type="ARBA" id="ARBA00022989"/>
    </source>
</evidence>
<dbReference type="PROSITE" id="PS50011">
    <property type="entry name" value="PROTEIN_KINASE_DOM"/>
    <property type="match status" value="1"/>
</dbReference>
<dbReference type="InterPro" id="IPR023238">
    <property type="entry name" value="FAM175"/>
</dbReference>
<keyword evidence="12" id="KW-0325">Glycoprotein</keyword>
<dbReference type="Pfam" id="PF13855">
    <property type="entry name" value="LRR_8"/>
    <property type="match status" value="1"/>
</dbReference>
<dbReference type="CDD" id="cd23656">
    <property type="entry name" value="Abraxas_plant"/>
    <property type="match status" value="1"/>
</dbReference>
<dbReference type="InterPro" id="IPR000719">
    <property type="entry name" value="Prot_kinase_dom"/>
</dbReference>
<keyword evidence="8" id="KW-0067">ATP-binding</keyword>
<keyword evidence="7" id="KW-0547">Nucleotide-binding</keyword>
<dbReference type="PANTHER" id="PTHR48008:SF2">
    <property type="entry name" value="PROBABLY INACTIVE LEUCINE-RICH REPEAT RECEPTOR-LIKE PROTEIN KINASE IMK2"/>
    <property type="match status" value="1"/>
</dbReference>